<evidence type="ECO:0000256" key="7">
    <source>
        <dbReference type="ARBA" id="ARBA00023065"/>
    </source>
</evidence>
<dbReference type="RefSeq" id="WP_295319549.1">
    <property type="nucleotide sequence ID" value="NZ_LT598653.1"/>
</dbReference>
<feature type="chain" id="PRO_5012848168" evidence="13">
    <location>
        <begin position="25"/>
        <end position="823"/>
    </location>
</feature>
<evidence type="ECO:0000256" key="13">
    <source>
        <dbReference type="SAM" id="SignalP"/>
    </source>
</evidence>
<name>A0A1Y5PXW4_9SPHN</name>
<evidence type="ECO:0000256" key="6">
    <source>
        <dbReference type="ARBA" id="ARBA00023004"/>
    </source>
</evidence>
<keyword evidence="9 11" id="KW-0472">Membrane</keyword>
<evidence type="ECO:0000256" key="12">
    <source>
        <dbReference type="RuleBase" id="RU003357"/>
    </source>
</evidence>
<dbReference type="Pfam" id="PF07715">
    <property type="entry name" value="Plug"/>
    <property type="match status" value="1"/>
</dbReference>
<evidence type="ECO:0000256" key="8">
    <source>
        <dbReference type="ARBA" id="ARBA00023077"/>
    </source>
</evidence>
<feature type="signal peptide" evidence="13">
    <location>
        <begin position="1"/>
        <end position="24"/>
    </location>
</feature>
<feature type="domain" description="TonB-dependent receptor-like beta-barrel" evidence="14">
    <location>
        <begin position="290"/>
        <end position="789"/>
    </location>
</feature>
<dbReference type="InterPro" id="IPR000531">
    <property type="entry name" value="Beta-barrel_TonB"/>
</dbReference>
<evidence type="ECO:0000256" key="4">
    <source>
        <dbReference type="ARBA" id="ARBA00022496"/>
    </source>
</evidence>
<dbReference type="PANTHER" id="PTHR32552:SF81">
    <property type="entry name" value="TONB-DEPENDENT OUTER MEMBRANE RECEPTOR"/>
    <property type="match status" value="1"/>
</dbReference>
<sequence length="823" mass="88899">MKAMRNFLAAGTAIGLVVAAPAFAAEETAPDSVAAEGDIIVTAQRRAESMNDVGMAIQAVDAETLENLRVTDMRDLTAVAPSFTVSQSYQGVPTYTLRGIGFNTINLSATSTVGTYVDEVAYAYPIMNTGPVMDLERVEVLKGPQGTLYGRNTTAGLINFITAKPTDSFEGGIKADLGNYQTYNIGGHISGPLGEGVAARIAFRSENSDKGWQVSNSRPDERLGEVDKLGIRGSLAIDPGPGTSIDLSVTWWRNKSDTVAGQGIGFTPATNPVTGTSNSRFFNAPGLADYLAANFPTRASQADWAPEAGRSADIGRGAGLPGGLAENNRFWGLKARLDQDIAETVKFVSLTSYNDFQRKALSDWSGAPYEILLQKADGRIKSFAQEIHFEGEAGAVNWLVGGYYGHDKIVDSNRTLLGGNANSRFIRAAPYLIVPGISLLDTPFNSDGYTDADIATAFRTYEDIGTMNTKTWSLFGNADAELTEQLKLTVGLRYTEDKQDYVGCSRDYKGSMLPNVNVVNRFLFSAGGTLPIPAPITEGQCNTYDDVTNSFGPVVSTLDENNLAWRVALDWSPNDDTLVYASVSRGYKSGTSPVNAASKARQNAPVVQEKLTAYELGVKATLADRLLQANFAAFYYDYKDKQISTYFADPIYTALSRLDNVPKSKAYGLEGELTLRPAQGVTIAANGLWLKTRVIDYLGTNAAGQPENFDGAEFIYSPRFQGSVVAAYDTPVSDTLDLNGALSLRYQGKANTIFEDDPLYKVDAYAVVNASLGLKSQAGWSVSLWAKNLFDKYYWSAVASNANVVVRFANQPRTWGLTVGYDF</sequence>
<evidence type="ECO:0000256" key="1">
    <source>
        <dbReference type="ARBA" id="ARBA00004571"/>
    </source>
</evidence>
<feature type="domain" description="TonB-dependent receptor plug" evidence="15">
    <location>
        <begin position="51"/>
        <end position="156"/>
    </location>
</feature>
<keyword evidence="8 12" id="KW-0798">TonB box</keyword>
<keyword evidence="4" id="KW-0410">Iron transport</keyword>
<dbReference type="InterPro" id="IPR036942">
    <property type="entry name" value="Beta-barrel_TonB_sf"/>
</dbReference>
<evidence type="ECO:0000313" key="16">
    <source>
        <dbReference type="EMBL" id="SBV33526.1"/>
    </source>
</evidence>
<reference evidence="16" key="1">
    <citation type="submission" date="2016-03" db="EMBL/GenBank/DDBJ databases">
        <authorList>
            <person name="Ploux O."/>
        </authorList>
    </citation>
    <scope>NUCLEOTIDE SEQUENCE</scope>
    <source>
        <strain evidence="16">UC10</strain>
    </source>
</reference>
<proteinExistence type="inferred from homology"/>
<dbReference type="PANTHER" id="PTHR32552">
    <property type="entry name" value="FERRICHROME IRON RECEPTOR-RELATED"/>
    <property type="match status" value="1"/>
</dbReference>
<evidence type="ECO:0000256" key="10">
    <source>
        <dbReference type="ARBA" id="ARBA00023237"/>
    </source>
</evidence>
<evidence type="ECO:0000259" key="14">
    <source>
        <dbReference type="Pfam" id="PF00593"/>
    </source>
</evidence>
<keyword evidence="5 11" id="KW-0812">Transmembrane</keyword>
<keyword evidence="10 11" id="KW-0998">Cell outer membrane</keyword>
<evidence type="ECO:0000259" key="15">
    <source>
        <dbReference type="Pfam" id="PF07715"/>
    </source>
</evidence>
<dbReference type="Gene3D" id="2.40.170.20">
    <property type="entry name" value="TonB-dependent receptor, beta-barrel domain"/>
    <property type="match status" value="1"/>
</dbReference>
<evidence type="ECO:0000256" key="2">
    <source>
        <dbReference type="ARBA" id="ARBA00022448"/>
    </source>
</evidence>
<dbReference type="InterPro" id="IPR039426">
    <property type="entry name" value="TonB-dep_rcpt-like"/>
</dbReference>
<dbReference type="GO" id="GO:0006826">
    <property type="term" value="P:iron ion transport"/>
    <property type="evidence" value="ECO:0007669"/>
    <property type="project" value="UniProtKB-KW"/>
</dbReference>
<evidence type="ECO:0000256" key="9">
    <source>
        <dbReference type="ARBA" id="ARBA00023136"/>
    </source>
</evidence>
<dbReference type="Pfam" id="PF00593">
    <property type="entry name" value="TonB_dep_Rec_b-barrel"/>
    <property type="match status" value="1"/>
</dbReference>
<dbReference type="InterPro" id="IPR012910">
    <property type="entry name" value="Plug_dom"/>
</dbReference>
<keyword evidence="6" id="KW-0408">Iron</keyword>
<keyword evidence="13" id="KW-0732">Signal</keyword>
<accession>A0A1Y5PXW4</accession>
<dbReference type="EMBL" id="LT598653">
    <property type="protein sequence ID" value="SBV33526.1"/>
    <property type="molecule type" value="Genomic_DNA"/>
</dbReference>
<dbReference type="GO" id="GO:0009279">
    <property type="term" value="C:cell outer membrane"/>
    <property type="evidence" value="ECO:0007669"/>
    <property type="project" value="UniProtKB-SubCell"/>
</dbReference>
<dbReference type="PROSITE" id="PS52016">
    <property type="entry name" value="TONB_DEPENDENT_REC_3"/>
    <property type="match status" value="1"/>
</dbReference>
<keyword evidence="7" id="KW-0406">Ion transport</keyword>
<comment type="subcellular location">
    <subcellularLocation>
        <location evidence="1 11">Cell outer membrane</location>
        <topology evidence="1 11">Multi-pass membrane protein</topology>
    </subcellularLocation>
</comment>
<dbReference type="KEGG" id="sphu:SPPYR_2406"/>
<evidence type="ECO:0000256" key="11">
    <source>
        <dbReference type="PROSITE-ProRule" id="PRU01360"/>
    </source>
</evidence>
<evidence type="ECO:0000256" key="3">
    <source>
        <dbReference type="ARBA" id="ARBA00022452"/>
    </source>
</evidence>
<comment type="similarity">
    <text evidence="11 12">Belongs to the TonB-dependent receptor family.</text>
</comment>
<keyword evidence="3 11" id="KW-1134">Transmembrane beta strand</keyword>
<protein>
    <submittedName>
        <fullName evidence="16">TonB-dependent receptor</fullName>
    </submittedName>
</protein>
<evidence type="ECO:0000256" key="5">
    <source>
        <dbReference type="ARBA" id="ARBA00022692"/>
    </source>
</evidence>
<gene>
    <name evidence="16" type="ORF">SPPYR_2406</name>
</gene>
<keyword evidence="16" id="KW-0675">Receptor</keyword>
<organism evidence="16">
    <name type="scientific">uncultured Sphingopyxis sp</name>
    <dbReference type="NCBI Taxonomy" id="310581"/>
    <lineage>
        <taxon>Bacteria</taxon>
        <taxon>Pseudomonadati</taxon>
        <taxon>Pseudomonadota</taxon>
        <taxon>Alphaproteobacteria</taxon>
        <taxon>Sphingomonadales</taxon>
        <taxon>Sphingomonadaceae</taxon>
        <taxon>Sphingopyxis</taxon>
        <taxon>environmental samples</taxon>
    </lineage>
</organism>
<dbReference type="SUPFAM" id="SSF56935">
    <property type="entry name" value="Porins"/>
    <property type="match status" value="1"/>
</dbReference>
<keyword evidence="2 11" id="KW-0813">Transport</keyword>
<dbReference type="AlphaFoldDB" id="A0A1Y5PXW4"/>